<protein>
    <recommendedName>
        <fullName evidence="3">HTTM domain-containing protein</fullName>
    </recommendedName>
</protein>
<dbReference type="InterPro" id="IPR007782">
    <property type="entry name" value="VKG_COase"/>
</dbReference>
<keyword evidence="2" id="KW-0812">Transmembrane</keyword>
<feature type="region of interest" description="Disordered" evidence="1">
    <location>
        <begin position="1"/>
        <end position="57"/>
    </location>
</feature>
<dbReference type="AlphaFoldDB" id="A0A9N8HCS4"/>
<reference evidence="4" key="1">
    <citation type="submission" date="2020-06" db="EMBL/GenBank/DDBJ databases">
        <authorList>
            <consortium name="Plant Systems Biology data submission"/>
        </authorList>
    </citation>
    <scope>NUCLEOTIDE SEQUENCE</scope>
    <source>
        <strain evidence="4">D6</strain>
    </source>
</reference>
<dbReference type="EMBL" id="CAICTM010000230">
    <property type="protein sequence ID" value="CAB9505438.1"/>
    <property type="molecule type" value="Genomic_DNA"/>
</dbReference>
<dbReference type="PANTHER" id="PTHR12639">
    <property type="entry name" value="VITAMIN K-DEPENDENT GAMMA-CARBOXYLASE"/>
    <property type="match status" value="1"/>
</dbReference>
<proteinExistence type="predicted"/>
<feature type="domain" description="HTTM" evidence="3">
    <location>
        <begin position="247"/>
        <end position="378"/>
    </location>
</feature>
<dbReference type="OrthoDB" id="206689at2759"/>
<feature type="transmembrane region" description="Helical" evidence="2">
    <location>
        <begin position="310"/>
        <end position="330"/>
    </location>
</feature>
<feature type="transmembrane region" description="Helical" evidence="2">
    <location>
        <begin position="78"/>
        <end position="95"/>
    </location>
</feature>
<dbReference type="GO" id="GO:0019842">
    <property type="term" value="F:vitamin binding"/>
    <property type="evidence" value="ECO:0007669"/>
    <property type="project" value="TreeGrafter"/>
</dbReference>
<feature type="transmembrane region" description="Helical" evidence="2">
    <location>
        <begin position="342"/>
        <end position="359"/>
    </location>
</feature>
<dbReference type="GO" id="GO:0008488">
    <property type="term" value="F:gamma-glutamyl carboxylase activity"/>
    <property type="evidence" value="ECO:0007669"/>
    <property type="project" value="InterPro"/>
</dbReference>
<accession>A0A9N8HCS4</accession>
<dbReference type="Pfam" id="PF05090">
    <property type="entry name" value="HTTM"/>
    <property type="match status" value="1"/>
</dbReference>
<keyword evidence="2" id="KW-0472">Membrane</keyword>
<evidence type="ECO:0000313" key="4">
    <source>
        <dbReference type="EMBL" id="CAB9505438.1"/>
    </source>
</evidence>
<feature type="region of interest" description="Disordered" evidence="1">
    <location>
        <begin position="214"/>
        <end position="241"/>
    </location>
</feature>
<keyword evidence="5" id="KW-1185">Reference proteome</keyword>
<dbReference type="InterPro" id="IPR053934">
    <property type="entry name" value="HTTM_dom"/>
</dbReference>
<feature type="compositionally biased region" description="Basic and acidic residues" evidence="1">
    <location>
        <begin position="46"/>
        <end position="57"/>
    </location>
</feature>
<organism evidence="4 5">
    <name type="scientific">Seminavis robusta</name>
    <dbReference type="NCBI Taxonomy" id="568900"/>
    <lineage>
        <taxon>Eukaryota</taxon>
        <taxon>Sar</taxon>
        <taxon>Stramenopiles</taxon>
        <taxon>Ochrophyta</taxon>
        <taxon>Bacillariophyta</taxon>
        <taxon>Bacillariophyceae</taxon>
        <taxon>Bacillariophycidae</taxon>
        <taxon>Naviculales</taxon>
        <taxon>Naviculaceae</taxon>
        <taxon>Seminavis</taxon>
    </lineage>
</organism>
<evidence type="ECO:0000256" key="2">
    <source>
        <dbReference type="SAM" id="Phobius"/>
    </source>
</evidence>
<feature type="transmembrane region" description="Helical" evidence="2">
    <location>
        <begin position="189"/>
        <end position="208"/>
    </location>
</feature>
<sequence length="800" mass="91012">MSPRKRKPNNLETEKNNGKNGDQNDPAVVRAQAVPKKPMTSTTTSDKSKPVEEETDPQKRLMAAWSAEGPTRIVQCLAMYRFILFMILVYDYATYLPHQPWNDPYHDTWFTYDQFEFLTYQLAPKFSNPVWGNEASRLLYYGGCALGITAALGGIPGTPYSFEFCATALWLLYAFRFFAFVHIFTNHHYLFLLLAFLVIVAGGGSYFPPPGFTTSDVKDDKNTNDNPSTVQQKRQQRQKQRLTKRIQKSEWGAIMLRTTYAVVYFFASLWKFTPDWLDGTICKNIFTSFEDQNVNRGVAWKQLYAQHGPMLFRIVALGGIILDSSMFLALTMRRPTQKSTRLFTILSMMFHGFVCFTMSQRIGYTFPCCCLAGSLIFQPIGRNDQEREQEARAYAASKKTDDNNDNNDKAVVVAVPVQALVRDEGNLLEWIYRYIVGGKQARASPRQRCFALVWAFLQLAIPFRMPIITGGSFPYTSRAYRFSWTMMLHGRNAMLMHHGNHTLPNGKEQPFGFALDLMQLYPECADLVPIMRANHSPKSVYAYGDPRSISMIPDHHGVVQVRQRAVVDQFPRHVARVAGGWSNALWQFNPEACRNPQTGEKRPMSVYGVLYTQLNGKGPYCRAFDPTVNLAKAEVARRQRSVWETIVGVVLDIGPPGYEYLLTKGMGSLSHKVPAYQQMLETQYPEATKITFIADRAACLTDRPFTLWPSGFPFGVILLEKPDMAAVRLSRRDIPSDTPPEKQFENLEAPKFLDLRLNKLEVTTASMFEISTRSTKFTHSFPKCIETTQEDILIALVYMA</sequence>
<feature type="transmembrane region" description="Helical" evidence="2">
    <location>
        <begin position="138"/>
        <end position="155"/>
    </location>
</feature>
<name>A0A9N8HCS4_9STRA</name>
<evidence type="ECO:0000256" key="1">
    <source>
        <dbReference type="SAM" id="MobiDB-lite"/>
    </source>
</evidence>
<feature type="transmembrane region" description="Helical" evidence="2">
    <location>
        <begin position="251"/>
        <end position="270"/>
    </location>
</feature>
<keyword evidence="2" id="KW-1133">Transmembrane helix</keyword>
<dbReference type="Proteomes" id="UP001153069">
    <property type="component" value="Unassembled WGS sequence"/>
</dbReference>
<dbReference type="PANTHER" id="PTHR12639:SF7">
    <property type="entry name" value="HTTM DOMAIN-CONTAINING PROTEIN"/>
    <property type="match status" value="1"/>
</dbReference>
<evidence type="ECO:0000259" key="3">
    <source>
        <dbReference type="Pfam" id="PF05090"/>
    </source>
</evidence>
<evidence type="ECO:0000313" key="5">
    <source>
        <dbReference type="Proteomes" id="UP001153069"/>
    </source>
</evidence>
<feature type="transmembrane region" description="Helical" evidence="2">
    <location>
        <begin position="162"/>
        <end position="183"/>
    </location>
</feature>
<gene>
    <name evidence="4" type="ORF">SEMRO_231_G093550.1</name>
</gene>
<comment type="caution">
    <text evidence="4">The sequence shown here is derived from an EMBL/GenBank/DDBJ whole genome shotgun (WGS) entry which is preliminary data.</text>
</comment>